<feature type="compositionally biased region" description="Basic and acidic residues" evidence="1">
    <location>
        <begin position="10"/>
        <end position="20"/>
    </location>
</feature>
<organism evidence="2">
    <name type="scientific">Zea mays</name>
    <name type="common">Maize</name>
    <dbReference type="NCBI Taxonomy" id="4577"/>
    <lineage>
        <taxon>Eukaryota</taxon>
        <taxon>Viridiplantae</taxon>
        <taxon>Streptophyta</taxon>
        <taxon>Embryophyta</taxon>
        <taxon>Tracheophyta</taxon>
        <taxon>Spermatophyta</taxon>
        <taxon>Magnoliopsida</taxon>
        <taxon>Liliopsida</taxon>
        <taxon>Poales</taxon>
        <taxon>Poaceae</taxon>
        <taxon>PACMAD clade</taxon>
        <taxon>Panicoideae</taxon>
        <taxon>Andropogonodae</taxon>
        <taxon>Andropogoneae</taxon>
        <taxon>Tripsacinae</taxon>
        <taxon>Zea</taxon>
    </lineage>
</organism>
<reference evidence="2" key="2">
    <citation type="submission" date="2012-06" db="EMBL/GenBank/DDBJ databases">
        <authorList>
            <person name="Yu Y."/>
            <person name="Currie J."/>
            <person name="Lomeli R."/>
            <person name="Angelova A."/>
            <person name="Collura K."/>
            <person name="Wissotski M."/>
            <person name="Campos D."/>
            <person name="Kudrna D."/>
            <person name="Golser W."/>
            <person name="Ashely E."/>
            <person name="Descour A."/>
            <person name="Fernandes J."/>
            <person name="Soderlund C."/>
            <person name="Walbot V."/>
        </authorList>
    </citation>
    <scope>NUCLEOTIDE SEQUENCE</scope>
    <source>
        <strain evidence="2">B73</strain>
    </source>
</reference>
<evidence type="ECO:0000256" key="1">
    <source>
        <dbReference type="SAM" id="MobiDB-lite"/>
    </source>
</evidence>
<sequence length="335" mass="36133">MPAGDGDAGLLRHDGEQPADALREGVLDNRLVLDERERPAGGLGNDVHRRRVMVVTETKGVDGRRPLAGAASARHQGWWHQYLVVGVAGHASPPQPRHAVVVLAVGEENDAGDGVPVPALAEHLGGCPEPLGDVGAAARSEGFHSLRCEALPGVRHAQEPGHAARPGREGHHAEAVVGAEAADDEPHGLLHQGELVAAHASAYVEHRHEVERSAGRVSVSVSVSVSVCRLATDHPRSLHVHENGEVVVRRARGNSRRLDVCLDGQRPTGSSSLSLVAFTREQLQLVVVVEHFWLRGLPRWLRCRDGPRLYSVHGLHAGKRLYSVHRLHAGKWLPR</sequence>
<name>C4J630_MAIZE</name>
<feature type="region of interest" description="Disordered" evidence="1">
    <location>
        <begin position="1"/>
        <end position="20"/>
    </location>
</feature>
<evidence type="ECO:0000313" key="2">
    <source>
        <dbReference type="EMBL" id="ACR36630.1"/>
    </source>
</evidence>
<dbReference type="AlphaFoldDB" id="C4J630"/>
<proteinExistence type="evidence at transcript level"/>
<reference evidence="2" key="1">
    <citation type="journal article" date="2009" name="PLoS Genet.">
        <title>Sequencing, mapping, and analysis of 27,455 maize full-length cDNAs.</title>
        <authorList>
            <person name="Soderlund C."/>
            <person name="Descour A."/>
            <person name="Kudrna D."/>
            <person name="Bomhoff M."/>
            <person name="Boyd L."/>
            <person name="Currie J."/>
            <person name="Angelova A."/>
            <person name="Collura K."/>
            <person name="Wissotski M."/>
            <person name="Ashley E."/>
            <person name="Morrow D."/>
            <person name="Fernandes J."/>
            <person name="Walbot V."/>
            <person name="Yu Y."/>
        </authorList>
    </citation>
    <scope>NUCLEOTIDE SEQUENCE</scope>
    <source>
        <strain evidence="2">B73</strain>
    </source>
</reference>
<dbReference type="EMBL" id="BT086277">
    <property type="protein sequence ID" value="ACR36630.1"/>
    <property type="molecule type" value="mRNA"/>
</dbReference>
<dbReference type="HOGENOM" id="CLU_829923_0_0_1"/>
<accession>C4J630</accession>
<protein>
    <submittedName>
        <fullName evidence="2">Uncharacterized protein</fullName>
    </submittedName>
</protein>